<name>A0ABV0JHI9_9CYAN</name>
<evidence type="ECO:0008006" key="3">
    <source>
        <dbReference type="Google" id="ProtNLM"/>
    </source>
</evidence>
<sequence>MKNYFPEPIVAQGSGLLQHIESRKSQDWTQSQAKLIKSFNRLRSLPFGTDFVQICKEARRTGLTPSAYKQQFKDWERGNSPVQLALLPSEAIAPEAELPVLGIKPVPPELAIAPSRFYITVSQGSQSWHYPIQLEQRKIQRILPRVQRLNWALGLDGAPVDVEAIHGTLKQAIDGGLV</sequence>
<comment type="caution">
    <text evidence="1">The sequence shown here is derived from an EMBL/GenBank/DDBJ whole genome shotgun (WGS) entry which is preliminary data.</text>
</comment>
<dbReference type="RefSeq" id="WP_190441497.1">
    <property type="nucleotide sequence ID" value="NZ_JAMPKM010000031.1"/>
</dbReference>
<gene>
    <name evidence="1" type="ORF">NC998_25680</name>
</gene>
<reference evidence="1 2" key="1">
    <citation type="submission" date="2022-04" db="EMBL/GenBank/DDBJ databases">
        <title>Positive selection, recombination, and allopatry shape intraspecific diversity of widespread and dominant cyanobacteria.</title>
        <authorList>
            <person name="Wei J."/>
            <person name="Shu W."/>
            <person name="Hu C."/>
        </authorList>
    </citation>
    <scope>NUCLEOTIDE SEQUENCE [LARGE SCALE GENOMIC DNA]</scope>
    <source>
        <strain evidence="1 2">GB2-A4</strain>
    </source>
</reference>
<evidence type="ECO:0000313" key="2">
    <source>
        <dbReference type="Proteomes" id="UP001464891"/>
    </source>
</evidence>
<evidence type="ECO:0000313" key="1">
    <source>
        <dbReference type="EMBL" id="MEP0820490.1"/>
    </source>
</evidence>
<dbReference type="EMBL" id="JAMPKM010000031">
    <property type="protein sequence ID" value="MEP0820490.1"/>
    <property type="molecule type" value="Genomic_DNA"/>
</dbReference>
<protein>
    <recommendedName>
        <fullName evidence="3">Integrase</fullName>
    </recommendedName>
</protein>
<organism evidence="1 2">
    <name type="scientific">Trichocoleus desertorum GB2-A4</name>
    <dbReference type="NCBI Taxonomy" id="2933944"/>
    <lineage>
        <taxon>Bacteria</taxon>
        <taxon>Bacillati</taxon>
        <taxon>Cyanobacteriota</taxon>
        <taxon>Cyanophyceae</taxon>
        <taxon>Leptolyngbyales</taxon>
        <taxon>Trichocoleusaceae</taxon>
        <taxon>Trichocoleus</taxon>
    </lineage>
</organism>
<keyword evidence="2" id="KW-1185">Reference proteome</keyword>
<accession>A0ABV0JHI9</accession>
<proteinExistence type="predicted"/>
<dbReference type="Proteomes" id="UP001464891">
    <property type="component" value="Unassembled WGS sequence"/>
</dbReference>